<dbReference type="InterPro" id="IPR005625">
    <property type="entry name" value="PepSY-ass_TM"/>
</dbReference>
<comment type="caution">
    <text evidence="2">The sequence shown here is derived from an EMBL/GenBank/DDBJ whole genome shotgun (WGS) entry which is preliminary data.</text>
</comment>
<feature type="transmembrane region" description="Helical" evidence="1">
    <location>
        <begin position="136"/>
        <end position="157"/>
    </location>
</feature>
<accession>A0ABS5VPX2</accession>
<reference evidence="2 3" key="1">
    <citation type="submission" date="2021-05" db="EMBL/GenBank/DDBJ databases">
        <title>A Polyphasic approach of four new species of the genus Ohtaekwangia: Ohtaekwangia histidinii sp. nov., Ohtaekwangia cretensis sp. nov., Ohtaekwangia indiensis sp. nov., Ohtaekwangia reichenbachii sp. nov. from diverse environment.</title>
        <authorList>
            <person name="Octaviana S."/>
        </authorList>
    </citation>
    <scope>NUCLEOTIDE SEQUENCE [LARGE SCALE GENOMIC DNA]</scope>
    <source>
        <strain evidence="2 3">PWU20</strain>
    </source>
</reference>
<dbReference type="PROSITE" id="PS51257">
    <property type="entry name" value="PROKAR_LIPOPROTEIN"/>
    <property type="match status" value="1"/>
</dbReference>
<feature type="transmembrane region" description="Helical" evidence="1">
    <location>
        <begin position="317"/>
        <end position="338"/>
    </location>
</feature>
<feature type="transmembrane region" description="Helical" evidence="1">
    <location>
        <begin position="12"/>
        <end position="34"/>
    </location>
</feature>
<dbReference type="Pfam" id="PF03929">
    <property type="entry name" value="PepSY_TM"/>
    <property type="match status" value="1"/>
</dbReference>
<name>A0ABS5VPX2_9BACT</name>
<dbReference type="PANTHER" id="PTHR34219">
    <property type="entry name" value="IRON-REGULATED INNER MEMBRANE PROTEIN-RELATED"/>
    <property type="match status" value="1"/>
</dbReference>
<proteinExistence type="predicted"/>
<keyword evidence="1" id="KW-1133">Transmembrane helix</keyword>
<feature type="transmembrane region" description="Helical" evidence="1">
    <location>
        <begin position="187"/>
        <end position="207"/>
    </location>
</feature>
<evidence type="ECO:0000313" key="2">
    <source>
        <dbReference type="EMBL" id="MBT1702847.1"/>
    </source>
</evidence>
<keyword evidence="1" id="KW-0812">Transmembrane</keyword>
<protein>
    <submittedName>
        <fullName evidence="2">PepSY domain-containing protein</fullName>
    </submittedName>
</protein>
<keyword evidence="1" id="KW-0472">Membrane</keyword>
<keyword evidence="3" id="KW-1185">Reference proteome</keyword>
<evidence type="ECO:0000313" key="3">
    <source>
        <dbReference type="Proteomes" id="UP000772618"/>
    </source>
</evidence>
<gene>
    <name evidence="2" type="ORF">KK060_06130</name>
</gene>
<sequence>MGFRKIIQYIHLWLGFTSGILLFTVAVTGCILAFEDEIRNITQHDLLNVSIEDKPRISCQQILQAIREYNPTAKLNQIRIYGDASKAIQCYTRDKKIIAVNPYQGKILGYRDTERDVLSVILSFHRTLLLGKTGERIILCNVCIFLVMLISGIILWLPPRLKQLRKNLILKGGLAPKKRNYEWHRMLGLYAWIPLMLIAITGIAMATGGNKEPKVKSSFITISHDQGIYDKVMSKIKHSEPIDVLRVTFPKDSVDVITIGIRYQTRGLRKQNNFLFDQYTGKLIKTEVYQQKSFGQRFFGSNYEIHTGRIFGIPGKLIMFLAGLVGASLPVTGFLIWWSKKKK</sequence>
<dbReference type="Proteomes" id="UP000772618">
    <property type="component" value="Unassembled WGS sequence"/>
</dbReference>
<evidence type="ECO:0000256" key="1">
    <source>
        <dbReference type="SAM" id="Phobius"/>
    </source>
</evidence>
<dbReference type="RefSeq" id="WP_254152817.1">
    <property type="nucleotide sequence ID" value="NZ_JAHESD010000009.1"/>
</dbReference>
<organism evidence="2 3">
    <name type="scientific">Chryseosolibacter indicus</name>
    <dbReference type="NCBI Taxonomy" id="2782351"/>
    <lineage>
        <taxon>Bacteria</taxon>
        <taxon>Pseudomonadati</taxon>
        <taxon>Bacteroidota</taxon>
        <taxon>Cytophagia</taxon>
        <taxon>Cytophagales</taxon>
        <taxon>Chryseotaleaceae</taxon>
        <taxon>Chryseosolibacter</taxon>
    </lineage>
</organism>
<dbReference type="EMBL" id="JAHESD010000009">
    <property type="protein sequence ID" value="MBT1702847.1"/>
    <property type="molecule type" value="Genomic_DNA"/>
</dbReference>